<gene>
    <name evidence="2" type="ORF">ACFPYJ_08135</name>
</gene>
<protein>
    <submittedName>
        <fullName evidence="2">DUF1361 domain-containing protein</fullName>
    </submittedName>
</protein>
<keyword evidence="1" id="KW-0812">Transmembrane</keyword>
<comment type="caution">
    <text evidence="2">The sequence shown here is derived from an EMBL/GenBank/DDBJ whole genome shotgun (WGS) entry which is preliminary data.</text>
</comment>
<keyword evidence="1" id="KW-1133">Transmembrane helix</keyword>
<feature type="transmembrane region" description="Helical" evidence="1">
    <location>
        <begin position="157"/>
        <end position="180"/>
    </location>
</feature>
<accession>A0ABW0VWK3</accession>
<feature type="transmembrane region" description="Helical" evidence="1">
    <location>
        <begin position="121"/>
        <end position="145"/>
    </location>
</feature>
<dbReference type="Pfam" id="PF07099">
    <property type="entry name" value="DUF1361"/>
    <property type="match status" value="1"/>
</dbReference>
<feature type="transmembrane region" description="Helical" evidence="1">
    <location>
        <begin position="78"/>
        <end position="98"/>
    </location>
</feature>
<evidence type="ECO:0000313" key="3">
    <source>
        <dbReference type="Proteomes" id="UP001596047"/>
    </source>
</evidence>
<name>A0ABW0VWK3_9BACL</name>
<keyword evidence="3" id="KW-1185">Reference proteome</keyword>
<dbReference type="InterPro" id="IPR009793">
    <property type="entry name" value="DUF1361"/>
</dbReference>
<proteinExistence type="predicted"/>
<dbReference type="Proteomes" id="UP001596047">
    <property type="component" value="Unassembled WGS sequence"/>
</dbReference>
<feature type="transmembrane region" description="Helical" evidence="1">
    <location>
        <begin position="210"/>
        <end position="235"/>
    </location>
</feature>
<evidence type="ECO:0000256" key="1">
    <source>
        <dbReference type="SAM" id="Phobius"/>
    </source>
</evidence>
<reference evidence="3" key="1">
    <citation type="journal article" date="2019" name="Int. J. Syst. Evol. Microbiol.">
        <title>The Global Catalogue of Microorganisms (GCM) 10K type strain sequencing project: providing services to taxonomists for standard genome sequencing and annotation.</title>
        <authorList>
            <consortium name="The Broad Institute Genomics Platform"/>
            <consortium name="The Broad Institute Genome Sequencing Center for Infectious Disease"/>
            <person name="Wu L."/>
            <person name="Ma J."/>
        </authorList>
    </citation>
    <scope>NUCLEOTIDE SEQUENCE [LARGE SCALE GENOMIC DNA]</scope>
    <source>
        <strain evidence="3">CGMCC 1.3240</strain>
    </source>
</reference>
<sequence length="238" mass="27490">MKGLEELNIRIKLFLLLLLSAGTVCSLALGVYLRHHTGESIYLFLNWDMFLAWVPAGLALLLDMVFVYFKQPAAVRRLLLIVLGLMWLFFYPNSAYLITDMLHPFNYYHPVYGSFLIDIEFWYHLFLFFSAAMIGLFLGIYSLYSVQTLVSQAFGRIVGWVFAVGVLLLSSLGIFIGRFIRWNSWDVLSEPLTILKDTHFILTNAGQLRLLIPFTSIIFVLTLLTYSFVYSFTYLKRS</sequence>
<evidence type="ECO:0000313" key="2">
    <source>
        <dbReference type="EMBL" id="MFC5649099.1"/>
    </source>
</evidence>
<dbReference type="EMBL" id="JBHSOW010000030">
    <property type="protein sequence ID" value="MFC5649099.1"/>
    <property type="molecule type" value="Genomic_DNA"/>
</dbReference>
<keyword evidence="1" id="KW-0472">Membrane</keyword>
<organism evidence="2 3">
    <name type="scientific">Paenibacillus solisilvae</name>
    <dbReference type="NCBI Taxonomy" id="2486751"/>
    <lineage>
        <taxon>Bacteria</taxon>
        <taxon>Bacillati</taxon>
        <taxon>Bacillota</taxon>
        <taxon>Bacilli</taxon>
        <taxon>Bacillales</taxon>
        <taxon>Paenibacillaceae</taxon>
        <taxon>Paenibacillus</taxon>
    </lineage>
</organism>
<feature type="transmembrane region" description="Helical" evidence="1">
    <location>
        <begin position="50"/>
        <end position="69"/>
    </location>
</feature>